<keyword evidence="1" id="KW-0812">Transmembrane</keyword>
<keyword evidence="1" id="KW-0472">Membrane</keyword>
<proteinExistence type="predicted"/>
<name>A0A955ICP2_9BACT</name>
<evidence type="ECO:0000313" key="2">
    <source>
        <dbReference type="EMBL" id="MCA9381128.1"/>
    </source>
</evidence>
<dbReference type="Proteomes" id="UP000775877">
    <property type="component" value="Unassembled WGS sequence"/>
</dbReference>
<accession>A0A955ICP2</accession>
<reference evidence="2" key="2">
    <citation type="journal article" date="2021" name="Microbiome">
        <title>Successional dynamics and alternative stable states in a saline activated sludge microbial community over 9 years.</title>
        <authorList>
            <person name="Wang Y."/>
            <person name="Ye J."/>
            <person name="Ju F."/>
            <person name="Liu L."/>
            <person name="Boyd J.A."/>
            <person name="Deng Y."/>
            <person name="Parks D.H."/>
            <person name="Jiang X."/>
            <person name="Yin X."/>
            <person name="Woodcroft B.J."/>
            <person name="Tyson G.W."/>
            <person name="Hugenholtz P."/>
            <person name="Polz M.F."/>
            <person name="Zhang T."/>
        </authorList>
    </citation>
    <scope>NUCLEOTIDE SEQUENCE</scope>
    <source>
        <strain evidence="2">HKST-UBA13</strain>
    </source>
</reference>
<evidence type="ECO:0000256" key="1">
    <source>
        <dbReference type="SAM" id="Phobius"/>
    </source>
</evidence>
<reference evidence="2" key="1">
    <citation type="submission" date="2020-04" db="EMBL/GenBank/DDBJ databases">
        <authorList>
            <person name="Zhang T."/>
        </authorList>
    </citation>
    <scope>NUCLEOTIDE SEQUENCE</scope>
    <source>
        <strain evidence="2">HKST-UBA13</strain>
    </source>
</reference>
<organism evidence="2 3">
    <name type="scientific">Candidatus Dojkabacteria bacterium</name>
    <dbReference type="NCBI Taxonomy" id="2099670"/>
    <lineage>
        <taxon>Bacteria</taxon>
        <taxon>Candidatus Dojkabacteria</taxon>
    </lineage>
</organism>
<comment type="caution">
    <text evidence="2">The sequence shown here is derived from an EMBL/GenBank/DDBJ whole genome shotgun (WGS) entry which is preliminary data.</text>
</comment>
<protein>
    <submittedName>
        <fullName evidence="2">Uncharacterized protein</fullName>
    </submittedName>
</protein>
<dbReference type="SUPFAM" id="SSF82171">
    <property type="entry name" value="DPP6 N-terminal domain-like"/>
    <property type="match status" value="1"/>
</dbReference>
<evidence type="ECO:0000313" key="3">
    <source>
        <dbReference type="Proteomes" id="UP000775877"/>
    </source>
</evidence>
<feature type="transmembrane region" description="Helical" evidence="1">
    <location>
        <begin position="7"/>
        <end position="28"/>
    </location>
</feature>
<sequence>MENKINYPFLLMVIMVTSIIWLTGFFVFGRPAGDNVAENNNADSLSLVGAFGDRTNSYQALHFIDANTGKQYLEMYNGGTSPLYKSDFTDAFTNLEPSEIQLYWSIDQSYFYFLSGSGLDESTLNVYDTRTGEKKIELNDLVIGQLPVWSDANTLFYQKTYDEFSNRPWGAGKGSGVSSVNLETLEITNVHQATETDDYFIDRSLCYSSEICTLRISKRYVENEEDWFNYQNPDLIMTERIL</sequence>
<dbReference type="EMBL" id="JAGQLJ010000050">
    <property type="protein sequence ID" value="MCA9381128.1"/>
    <property type="molecule type" value="Genomic_DNA"/>
</dbReference>
<keyword evidence="1" id="KW-1133">Transmembrane helix</keyword>
<dbReference type="AlphaFoldDB" id="A0A955ICP2"/>
<gene>
    <name evidence="2" type="ORF">KC678_02595</name>
</gene>